<dbReference type="GO" id="GO:0016787">
    <property type="term" value="F:hydrolase activity"/>
    <property type="evidence" value="ECO:0007669"/>
    <property type="project" value="UniProtKB-KW"/>
</dbReference>
<keyword evidence="3" id="KW-1185">Reference proteome</keyword>
<evidence type="ECO:0000259" key="1">
    <source>
        <dbReference type="Pfam" id="PF00144"/>
    </source>
</evidence>
<organism evidence="2 3">
    <name type="scientific">Achromobacter seleniivolatilans</name>
    <dbReference type="NCBI Taxonomy" id="3047478"/>
    <lineage>
        <taxon>Bacteria</taxon>
        <taxon>Pseudomonadati</taxon>
        <taxon>Pseudomonadota</taxon>
        <taxon>Betaproteobacteria</taxon>
        <taxon>Burkholderiales</taxon>
        <taxon>Alcaligenaceae</taxon>
        <taxon>Achromobacter</taxon>
    </lineage>
</organism>
<evidence type="ECO:0000313" key="2">
    <source>
        <dbReference type="EMBL" id="WMD20035.1"/>
    </source>
</evidence>
<proteinExistence type="predicted"/>
<sequence>MTDLSVAINDTRSAQSVAQPTLHLPRSEDFLLWPPCLQSYGYRIVDQLFATRTVARGAAVRELPRGSEVRVQYQSEGVSRELPEFMDRNNVAGLLAIRDGRVVLERYGLGFQPHERWSTMSTIKSMTALLVGAALQDGAIHSIDDPVTRYLPAMQGCAYEQVTVRHLMTMCSGMEWTEDYTDKQSDVNRYSKSLADKVPGGVLALLRQCRRLHAPGAVWHYNTGDTYLLGALISAATGSTLADYLSRKIWQPYGMEFDAFYTLESENGQEIGGSRAGMALRDLGRLGQFVLDDGVINGARVLPEGWIDQAGAVAHNVPEAFHSASRQSLGLTGYGYSWWLREDGAMMAMGHSGQRIFIDRDKGLVVVQLAAYPEPRYVSANEPDRDAELNSVIAAIRDAE</sequence>
<dbReference type="EC" id="3.-.-.-" evidence="2"/>
<accession>A0ABY9LZX0</accession>
<name>A0ABY9LZX0_9BURK</name>
<protein>
    <submittedName>
        <fullName evidence="2">Serine hydrolase</fullName>
        <ecNumber evidence="2">3.-.-.-</ecNumber>
    </submittedName>
</protein>
<evidence type="ECO:0000313" key="3">
    <source>
        <dbReference type="Proteomes" id="UP001234798"/>
    </source>
</evidence>
<dbReference type="InterPro" id="IPR001466">
    <property type="entry name" value="Beta-lactam-related"/>
</dbReference>
<reference evidence="2 3" key="1">
    <citation type="submission" date="2023-08" db="EMBL/GenBank/DDBJ databases">
        <title>Achromobacter seleniivolatilans sp. nov., isolated from seleniferous soil.</title>
        <authorList>
            <person name="Zhang S."/>
            <person name="Li K."/>
            <person name="Peng J."/>
            <person name="Zhao Q."/>
            <person name="Wang H."/>
            <person name="Guo Y."/>
        </authorList>
    </citation>
    <scope>NUCLEOTIDE SEQUENCE [LARGE SCALE GENOMIC DNA]</scope>
    <source>
        <strain evidence="2 3">R39</strain>
    </source>
</reference>
<dbReference type="SUPFAM" id="SSF56601">
    <property type="entry name" value="beta-lactamase/transpeptidase-like"/>
    <property type="match status" value="1"/>
</dbReference>
<dbReference type="InterPro" id="IPR012338">
    <property type="entry name" value="Beta-lactam/transpept-like"/>
</dbReference>
<keyword evidence="2" id="KW-0378">Hydrolase</keyword>
<dbReference type="Gene3D" id="3.40.710.10">
    <property type="entry name" value="DD-peptidase/beta-lactamase superfamily"/>
    <property type="match status" value="1"/>
</dbReference>
<dbReference type="EMBL" id="CP132976">
    <property type="protein sequence ID" value="WMD20035.1"/>
    <property type="molecule type" value="Genomic_DNA"/>
</dbReference>
<dbReference type="PANTHER" id="PTHR43283">
    <property type="entry name" value="BETA-LACTAMASE-RELATED"/>
    <property type="match status" value="1"/>
</dbReference>
<dbReference type="InterPro" id="IPR050789">
    <property type="entry name" value="Diverse_Enzym_Activities"/>
</dbReference>
<dbReference type="PANTHER" id="PTHR43283:SF14">
    <property type="entry name" value="BLL8153 PROTEIN"/>
    <property type="match status" value="1"/>
</dbReference>
<dbReference type="RefSeq" id="WP_306942817.1">
    <property type="nucleotide sequence ID" value="NZ_CP132976.1"/>
</dbReference>
<feature type="domain" description="Beta-lactamase-related" evidence="1">
    <location>
        <begin position="84"/>
        <end position="375"/>
    </location>
</feature>
<dbReference type="Pfam" id="PF00144">
    <property type="entry name" value="Beta-lactamase"/>
    <property type="match status" value="1"/>
</dbReference>
<dbReference type="Proteomes" id="UP001234798">
    <property type="component" value="Chromosome"/>
</dbReference>
<gene>
    <name evidence="2" type="ORF">RAS12_26040</name>
</gene>